<feature type="non-terminal residue" evidence="1">
    <location>
        <position position="1"/>
    </location>
</feature>
<proteinExistence type="predicted"/>
<sequence>SRAVLEVQQELRKKEVEGLGMKRKDFELSAAMNTAWRVMQLAKQQLASKQTLMEDKKQEVTEQLNS</sequence>
<dbReference type="EMBL" id="GBEZ01025909">
    <property type="protein sequence ID" value="JAC61233.1"/>
    <property type="molecule type" value="Transcribed_RNA"/>
</dbReference>
<protein>
    <submittedName>
        <fullName evidence="1">Uncharacterized protein</fullName>
    </submittedName>
</protein>
<reference evidence="1" key="1">
    <citation type="submission" date="2014-05" db="EMBL/GenBank/DDBJ databases">
        <title>The transcriptome of the halophilic microalga Tetraselmis sp. GSL018 isolated from the Great Salt Lake, Utah.</title>
        <authorList>
            <person name="Jinkerson R.E."/>
            <person name="D'Adamo S."/>
            <person name="Posewitz M.C."/>
        </authorList>
    </citation>
    <scope>NUCLEOTIDE SEQUENCE</scope>
    <source>
        <strain evidence="1">GSL018</strain>
    </source>
</reference>
<evidence type="ECO:0000313" key="1">
    <source>
        <dbReference type="EMBL" id="JAC61233.1"/>
    </source>
</evidence>
<accession>A0A061QNF1</accession>
<organism evidence="1">
    <name type="scientific">Tetraselmis sp. GSL018</name>
    <dbReference type="NCBI Taxonomy" id="582737"/>
    <lineage>
        <taxon>Eukaryota</taxon>
        <taxon>Viridiplantae</taxon>
        <taxon>Chlorophyta</taxon>
        <taxon>core chlorophytes</taxon>
        <taxon>Chlorodendrophyceae</taxon>
        <taxon>Chlorodendrales</taxon>
        <taxon>Chlorodendraceae</taxon>
        <taxon>Tetraselmis</taxon>
    </lineage>
</organism>
<feature type="non-terminal residue" evidence="1">
    <location>
        <position position="66"/>
    </location>
</feature>
<name>A0A061QNF1_9CHLO</name>
<gene>
    <name evidence="1" type="ORF">TSPGSL018_26794</name>
</gene>
<dbReference type="AlphaFoldDB" id="A0A061QNF1"/>